<evidence type="ECO:0000259" key="1">
    <source>
        <dbReference type="Pfam" id="PF05378"/>
    </source>
</evidence>
<name>A0ABU7LLA2_9NOCA</name>
<keyword evidence="3" id="KW-1185">Reference proteome</keyword>
<organism evidence="2 3">
    <name type="scientific">Rhodococcus artemisiae</name>
    <dbReference type="NCBI Taxonomy" id="714159"/>
    <lineage>
        <taxon>Bacteria</taxon>
        <taxon>Bacillati</taxon>
        <taxon>Actinomycetota</taxon>
        <taxon>Actinomycetes</taxon>
        <taxon>Mycobacteriales</taxon>
        <taxon>Nocardiaceae</taxon>
        <taxon>Rhodococcus</taxon>
    </lineage>
</organism>
<dbReference type="EMBL" id="JAUTXY010000026">
    <property type="protein sequence ID" value="MEE2062002.1"/>
    <property type="molecule type" value="Genomic_DNA"/>
</dbReference>
<proteinExistence type="predicted"/>
<sequence length="61" mass="6408">MIVGVDVGGTFTDVVAVEDGVIKTIKVSTNVQDTHLPVLEGAREAGVERAAVFNHASCMRP</sequence>
<dbReference type="InterPro" id="IPR008040">
    <property type="entry name" value="Hydant_A_N"/>
</dbReference>
<reference evidence="2 3" key="1">
    <citation type="submission" date="2023-07" db="EMBL/GenBank/DDBJ databases">
        <authorList>
            <person name="Girao M."/>
            <person name="Carvalho M.F."/>
        </authorList>
    </citation>
    <scope>NUCLEOTIDE SEQUENCE [LARGE SCALE GENOMIC DNA]</scope>
    <source>
        <strain evidence="2 3">YIM65754</strain>
    </source>
</reference>
<dbReference type="Proteomes" id="UP001336020">
    <property type="component" value="Unassembled WGS sequence"/>
</dbReference>
<dbReference type="Pfam" id="PF05378">
    <property type="entry name" value="Hydant_A_N"/>
    <property type="match status" value="1"/>
</dbReference>
<gene>
    <name evidence="2" type="ORF">Q7514_31195</name>
</gene>
<feature type="domain" description="Hydantoinase/oxoprolinase N-terminal" evidence="1">
    <location>
        <begin position="3"/>
        <end position="45"/>
    </location>
</feature>
<protein>
    <submittedName>
        <fullName evidence="2">Hydantoinase/oxoprolinase N-terminal domain-containing protein</fullName>
    </submittedName>
</protein>
<evidence type="ECO:0000313" key="3">
    <source>
        <dbReference type="Proteomes" id="UP001336020"/>
    </source>
</evidence>
<accession>A0ABU7LLA2</accession>
<evidence type="ECO:0000313" key="2">
    <source>
        <dbReference type="EMBL" id="MEE2062002.1"/>
    </source>
</evidence>
<comment type="caution">
    <text evidence="2">The sequence shown here is derived from an EMBL/GenBank/DDBJ whole genome shotgun (WGS) entry which is preliminary data.</text>
</comment>